<name>A0A0D7BD43_9AGAR</name>
<protein>
    <submittedName>
        <fullName evidence="1">Uncharacterized protein</fullName>
    </submittedName>
</protein>
<evidence type="ECO:0000313" key="1">
    <source>
        <dbReference type="EMBL" id="KIY68160.1"/>
    </source>
</evidence>
<dbReference type="Gene3D" id="1.20.1280.50">
    <property type="match status" value="1"/>
</dbReference>
<gene>
    <name evidence="1" type="ORF">CYLTODRAFT_489981</name>
</gene>
<dbReference type="AlphaFoldDB" id="A0A0D7BD43"/>
<sequence>MENTVELPAEILCEIFHLAQVHVAAEFVDLNLVDDNARLAIAVSQVCQHWRNAALGFAGLWVYIPYQHQHHRRIPQIKEYILRSNGQPLTLFLSFSDEIAPKWTRSTCVSLGKASGSECLPMIDILEEYLDQAEYICIEEPRPRASLVVLYARKHPRLKSLSFRRPSTSSERDCDVFLPAAFYEPFTCLKYLHLDRVSFHPDSVVLASNLNNVSLHVSGLLMYTALAPSSRTLTSLTLGPKVHTRDVPSPSHTVFTALKTLTLVNNTSFLQWLNTPNLKTLELCSYTFRSFVCALSDLRPRQYARTPKLEVLSIHLIENDEKNWVTDNDEWLSALFRMLPTVTTVHWDVHPTRIHVLEAWASALGGVADEEHGVNWAELREVTVKTEEARKALLGALPDTRQDVAGMIKRK</sequence>
<organism evidence="1 2">
    <name type="scientific">Cylindrobasidium torrendii FP15055 ss-10</name>
    <dbReference type="NCBI Taxonomy" id="1314674"/>
    <lineage>
        <taxon>Eukaryota</taxon>
        <taxon>Fungi</taxon>
        <taxon>Dikarya</taxon>
        <taxon>Basidiomycota</taxon>
        <taxon>Agaricomycotina</taxon>
        <taxon>Agaricomycetes</taxon>
        <taxon>Agaricomycetidae</taxon>
        <taxon>Agaricales</taxon>
        <taxon>Marasmiineae</taxon>
        <taxon>Physalacriaceae</taxon>
        <taxon>Cylindrobasidium</taxon>
    </lineage>
</organism>
<reference evidence="1 2" key="1">
    <citation type="journal article" date="2015" name="Fungal Genet. Biol.">
        <title>Evolution of novel wood decay mechanisms in Agaricales revealed by the genome sequences of Fistulina hepatica and Cylindrobasidium torrendii.</title>
        <authorList>
            <person name="Floudas D."/>
            <person name="Held B.W."/>
            <person name="Riley R."/>
            <person name="Nagy L.G."/>
            <person name="Koehler G."/>
            <person name="Ransdell A.S."/>
            <person name="Younus H."/>
            <person name="Chow J."/>
            <person name="Chiniquy J."/>
            <person name="Lipzen A."/>
            <person name="Tritt A."/>
            <person name="Sun H."/>
            <person name="Haridas S."/>
            <person name="LaButti K."/>
            <person name="Ohm R.A."/>
            <person name="Kues U."/>
            <person name="Blanchette R.A."/>
            <person name="Grigoriev I.V."/>
            <person name="Minto R.E."/>
            <person name="Hibbett D.S."/>
        </authorList>
    </citation>
    <scope>NUCLEOTIDE SEQUENCE [LARGE SCALE GENOMIC DNA]</scope>
    <source>
        <strain evidence="1 2">FP15055 ss-10</strain>
    </source>
</reference>
<proteinExistence type="predicted"/>
<dbReference type="Gene3D" id="3.80.10.10">
    <property type="entry name" value="Ribonuclease Inhibitor"/>
    <property type="match status" value="1"/>
</dbReference>
<dbReference type="EMBL" id="KN880508">
    <property type="protein sequence ID" value="KIY68160.1"/>
    <property type="molecule type" value="Genomic_DNA"/>
</dbReference>
<dbReference type="InterPro" id="IPR032675">
    <property type="entry name" value="LRR_dom_sf"/>
</dbReference>
<accession>A0A0D7BD43</accession>
<dbReference type="Proteomes" id="UP000054007">
    <property type="component" value="Unassembled WGS sequence"/>
</dbReference>
<evidence type="ECO:0000313" key="2">
    <source>
        <dbReference type="Proteomes" id="UP000054007"/>
    </source>
</evidence>
<dbReference type="SUPFAM" id="SSF52047">
    <property type="entry name" value="RNI-like"/>
    <property type="match status" value="1"/>
</dbReference>
<dbReference type="OrthoDB" id="2934873at2759"/>
<keyword evidence="2" id="KW-1185">Reference proteome</keyword>